<protein>
    <recommendedName>
        <fullName evidence="8">Probable molybdenum cofactor guanylyltransferase</fullName>
        <shortName evidence="8">MoCo guanylyltransferase</shortName>
        <ecNumber evidence="8">2.7.7.77</ecNumber>
    </recommendedName>
    <alternativeName>
        <fullName evidence="8">GTP:molybdopterin guanylyltransferase</fullName>
    </alternativeName>
    <alternativeName>
        <fullName evidence="8">Mo-MPT guanylyltransferase</fullName>
    </alternativeName>
    <alternativeName>
        <fullName evidence="8">Molybdopterin guanylyltransferase</fullName>
    </alternativeName>
    <alternativeName>
        <fullName evidence="8">Molybdopterin-guanine dinucleotide synthase</fullName>
        <shortName evidence="8">MGD synthase</shortName>
    </alternativeName>
</protein>
<dbReference type="InterPro" id="IPR013482">
    <property type="entry name" value="Molybde_CF_guanTrfase"/>
</dbReference>
<keyword evidence="1 8" id="KW-0963">Cytoplasm</keyword>
<evidence type="ECO:0000256" key="5">
    <source>
        <dbReference type="ARBA" id="ARBA00022842"/>
    </source>
</evidence>
<sequence length="196" mass="21990">MEKTKIYGLVLSGGKSTRMGTDKGSIVYHSIPQRDHLYNLLNTVCDSTFYSIREDQKNEFSNEANVIVDENKFRGPYNGLLSAYNYNTNVAWLVVACDLPLLDKEALQQLIEERDSTKLATAFATSESKLPEPLCAIWEPEALQQSVAYLNAGNGSCPRKFLINSDAKLAYPEQDKVLLNANSVQEYEDAIQKIKQ</sequence>
<evidence type="ECO:0000256" key="7">
    <source>
        <dbReference type="ARBA" id="ARBA00023150"/>
    </source>
</evidence>
<dbReference type="PANTHER" id="PTHR19136">
    <property type="entry name" value="MOLYBDENUM COFACTOR GUANYLYLTRANSFERASE"/>
    <property type="match status" value="1"/>
</dbReference>
<keyword evidence="6 8" id="KW-0342">GTP-binding</keyword>
<dbReference type="InterPro" id="IPR025877">
    <property type="entry name" value="MobA-like_NTP_Trfase"/>
</dbReference>
<evidence type="ECO:0000256" key="2">
    <source>
        <dbReference type="ARBA" id="ARBA00022679"/>
    </source>
</evidence>
<keyword evidence="7 8" id="KW-0501">Molybdenum cofactor biosynthesis</keyword>
<dbReference type="RefSeq" id="WP_072302093.1">
    <property type="nucleotide sequence ID" value="NZ_FPIY01000001.1"/>
</dbReference>
<comment type="cofactor">
    <cofactor evidence="8">
        <name>Mg(2+)</name>
        <dbReference type="ChEBI" id="CHEBI:18420"/>
    </cofactor>
</comment>
<comment type="domain">
    <text evidence="8">The N-terminal domain determines nucleotide recognition and specific binding, while the C-terminal domain determines the specific binding to the target protein.</text>
</comment>
<gene>
    <name evidence="8" type="primary">mobA</name>
    <name evidence="10" type="ORF">SAMN05660313_00417</name>
</gene>
<dbReference type="EC" id="2.7.7.77" evidence="8"/>
<dbReference type="PANTHER" id="PTHR19136:SF81">
    <property type="entry name" value="MOLYBDENUM COFACTOR GUANYLYLTRANSFERASE"/>
    <property type="match status" value="1"/>
</dbReference>
<dbReference type="AlphaFoldDB" id="A0A1K1MBX5"/>
<accession>A0A1K1MBX5</accession>
<comment type="catalytic activity">
    <reaction evidence="8">
        <text>Mo-molybdopterin + GTP + H(+) = Mo-molybdopterin guanine dinucleotide + diphosphate</text>
        <dbReference type="Rhea" id="RHEA:34243"/>
        <dbReference type="ChEBI" id="CHEBI:15378"/>
        <dbReference type="ChEBI" id="CHEBI:33019"/>
        <dbReference type="ChEBI" id="CHEBI:37565"/>
        <dbReference type="ChEBI" id="CHEBI:71302"/>
        <dbReference type="ChEBI" id="CHEBI:71310"/>
        <dbReference type="EC" id="2.7.7.77"/>
    </reaction>
</comment>
<comment type="caution">
    <text evidence="8">Lacks conserved residue(s) required for the propagation of feature annotation.</text>
</comment>
<comment type="subcellular location">
    <subcellularLocation>
        <location evidence="8">Cytoplasm</location>
    </subcellularLocation>
</comment>
<dbReference type="GO" id="GO:0005525">
    <property type="term" value="F:GTP binding"/>
    <property type="evidence" value="ECO:0007669"/>
    <property type="project" value="UniProtKB-UniRule"/>
</dbReference>
<feature type="binding site" evidence="8">
    <location>
        <begin position="11"/>
        <end position="13"/>
    </location>
    <ligand>
        <name>GTP</name>
        <dbReference type="ChEBI" id="CHEBI:37565"/>
    </ligand>
</feature>
<proteinExistence type="inferred from homology"/>
<comment type="function">
    <text evidence="8">Transfers a GMP moiety from GTP to Mo-molybdopterin (Mo-MPT) cofactor (Moco or molybdenum cofactor) to form Mo-molybdopterin guanine dinucleotide (Mo-MGD) cofactor.</text>
</comment>
<feature type="binding site" evidence="8">
    <location>
        <position position="98"/>
    </location>
    <ligand>
        <name>Mg(2+)</name>
        <dbReference type="ChEBI" id="CHEBI:18420"/>
    </ligand>
</feature>
<dbReference type="GO" id="GO:0061603">
    <property type="term" value="F:molybdenum cofactor guanylyltransferase activity"/>
    <property type="evidence" value="ECO:0007669"/>
    <property type="project" value="UniProtKB-EC"/>
</dbReference>
<dbReference type="STRING" id="76595.SAMN05660313_00417"/>
<keyword evidence="3 8" id="KW-0479">Metal-binding</keyword>
<evidence type="ECO:0000259" key="9">
    <source>
        <dbReference type="Pfam" id="PF12804"/>
    </source>
</evidence>
<organism evidence="10 11">
    <name type="scientific">Cellulophaga fucicola</name>
    <dbReference type="NCBI Taxonomy" id="76595"/>
    <lineage>
        <taxon>Bacteria</taxon>
        <taxon>Pseudomonadati</taxon>
        <taxon>Bacteroidota</taxon>
        <taxon>Flavobacteriia</taxon>
        <taxon>Flavobacteriales</taxon>
        <taxon>Flavobacteriaceae</taxon>
        <taxon>Cellulophaga</taxon>
    </lineage>
</organism>
<keyword evidence="11" id="KW-1185">Reference proteome</keyword>
<feature type="binding site" evidence="8">
    <location>
        <position position="98"/>
    </location>
    <ligand>
        <name>GTP</name>
        <dbReference type="ChEBI" id="CHEBI:37565"/>
    </ligand>
</feature>
<dbReference type="OrthoDB" id="9788394at2"/>
<keyword evidence="4 8" id="KW-0547">Nucleotide-binding</keyword>
<dbReference type="EMBL" id="FPIY01000001">
    <property type="protein sequence ID" value="SFW19446.1"/>
    <property type="molecule type" value="Genomic_DNA"/>
</dbReference>
<name>A0A1K1MBX5_9FLAO</name>
<feature type="domain" description="MobA-like NTP transferase" evidence="9">
    <location>
        <begin position="8"/>
        <end position="154"/>
    </location>
</feature>
<dbReference type="Proteomes" id="UP000183257">
    <property type="component" value="Unassembled WGS sequence"/>
</dbReference>
<dbReference type="HAMAP" id="MF_00316">
    <property type="entry name" value="MobA"/>
    <property type="match status" value="1"/>
</dbReference>
<keyword evidence="5 8" id="KW-0460">Magnesium</keyword>
<evidence type="ECO:0000256" key="6">
    <source>
        <dbReference type="ARBA" id="ARBA00023134"/>
    </source>
</evidence>
<evidence type="ECO:0000313" key="10">
    <source>
        <dbReference type="EMBL" id="SFW19446.1"/>
    </source>
</evidence>
<keyword evidence="2 8" id="KW-0808">Transferase</keyword>
<evidence type="ECO:0000256" key="1">
    <source>
        <dbReference type="ARBA" id="ARBA00022490"/>
    </source>
</evidence>
<feature type="binding site" evidence="8">
    <location>
        <position position="69"/>
    </location>
    <ligand>
        <name>GTP</name>
        <dbReference type="ChEBI" id="CHEBI:37565"/>
    </ligand>
</feature>
<dbReference type="InterPro" id="IPR029044">
    <property type="entry name" value="Nucleotide-diphossugar_trans"/>
</dbReference>
<dbReference type="GO" id="GO:0006777">
    <property type="term" value="P:Mo-molybdopterin cofactor biosynthetic process"/>
    <property type="evidence" value="ECO:0007669"/>
    <property type="project" value="UniProtKB-KW"/>
</dbReference>
<dbReference type="GO" id="GO:0046872">
    <property type="term" value="F:metal ion binding"/>
    <property type="evidence" value="ECO:0007669"/>
    <property type="project" value="UniProtKB-KW"/>
</dbReference>
<evidence type="ECO:0000256" key="8">
    <source>
        <dbReference type="HAMAP-Rule" id="MF_00316"/>
    </source>
</evidence>
<reference evidence="11" key="1">
    <citation type="submission" date="2016-11" db="EMBL/GenBank/DDBJ databases">
        <authorList>
            <person name="Varghese N."/>
            <person name="Submissions S."/>
        </authorList>
    </citation>
    <scope>NUCLEOTIDE SEQUENCE [LARGE SCALE GENOMIC DNA]</scope>
    <source>
        <strain evidence="11">DSM 24786</strain>
    </source>
</reference>
<dbReference type="SUPFAM" id="SSF53448">
    <property type="entry name" value="Nucleotide-diphospho-sugar transferases"/>
    <property type="match status" value="1"/>
</dbReference>
<comment type="similarity">
    <text evidence="8">Belongs to the MobA family.</text>
</comment>
<dbReference type="Gene3D" id="3.90.550.10">
    <property type="entry name" value="Spore Coat Polysaccharide Biosynthesis Protein SpsA, Chain A"/>
    <property type="match status" value="1"/>
</dbReference>
<dbReference type="GO" id="GO:0005737">
    <property type="term" value="C:cytoplasm"/>
    <property type="evidence" value="ECO:0007669"/>
    <property type="project" value="UniProtKB-SubCell"/>
</dbReference>
<feature type="binding site" evidence="8">
    <location>
        <position position="23"/>
    </location>
    <ligand>
        <name>GTP</name>
        <dbReference type="ChEBI" id="CHEBI:37565"/>
    </ligand>
</feature>
<evidence type="ECO:0000256" key="3">
    <source>
        <dbReference type="ARBA" id="ARBA00022723"/>
    </source>
</evidence>
<evidence type="ECO:0000256" key="4">
    <source>
        <dbReference type="ARBA" id="ARBA00022741"/>
    </source>
</evidence>
<dbReference type="CDD" id="cd02503">
    <property type="entry name" value="MobA"/>
    <property type="match status" value="1"/>
</dbReference>
<dbReference type="Pfam" id="PF12804">
    <property type="entry name" value="NTP_transf_3"/>
    <property type="match status" value="1"/>
</dbReference>
<evidence type="ECO:0000313" key="11">
    <source>
        <dbReference type="Proteomes" id="UP000183257"/>
    </source>
</evidence>